<organism evidence="2 3">
    <name type="scientific">Nonomuraea guangzhouensis</name>
    <dbReference type="NCBI Taxonomy" id="1291555"/>
    <lineage>
        <taxon>Bacteria</taxon>
        <taxon>Bacillati</taxon>
        <taxon>Actinomycetota</taxon>
        <taxon>Actinomycetes</taxon>
        <taxon>Streptosporangiales</taxon>
        <taxon>Streptosporangiaceae</taxon>
        <taxon>Nonomuraea</taxon>
    </lineage>
</organism>
<evidence type="ECO:0000313" key="2">
    <source>
        <dbReference type="EMBL" id="MFD1545921.1"/>
    </source>
</evidence>
<reference evidence="3" key="1">
    <citation type="journal article" date="2019" name="Int. J. Syst. Evol. Microbiol.">
        <title>The Global Catalogue of Microorganisms (GCM) 10K type strain sequencing project: providing services to taxonomists for standard genome sequencing and annotation.</title>
        <authorList>
            <consortium name="The Broad Institute Genomics Platform"/>
            <consortium name="The Broad Institute Genome Sequencing Center for Infectious Disease"/>
            <person name="Wu L."/>
            <person name="Ma J."/>
        </authorList>
    </citation>
    <scope>NUCLEOTIDE SEQUENCE [LARGE SCALE GENOMIC DNA]</scope>
    <source>
        <strain evidence="3">CGMCC 1.15399</strain>
    </source>
</reference>
<gene>
    <name evidence="2" type="ORF">ACFSJ0_53395</name>
</gene>
<keyword evidence="3" id="KW-1185">Reference proteome</keyword>
<dbReference type="CDD" id="cd07043">
    <property type="entry name" value="STAS_anti-anti-sigma_factors"/>
    <property type="match status" value="1"/>
</dbReference>
<feature type="domain" description="STAS" evidence="1">
    <location>
        <begin position="6"/>
        <end position="64"/>
    </location>
</feature>
<dbReference type="Pfam" id="PF01740">
    <property type="entry name" value="STAS"/>
    <property type="match status" value="1"/>
</dbReference>
<dbReference type="Proteomes" id="UP001597097">
    <property type="component" value="Unassembled WGS sequence"/>
</dbReference>
<name>A0ABW4GUF4_9ACTN</name>
<proteinExistence type="predicted"/>
<dbReference type="RefSeq" id="WP_219537990.1">
    <property type="nucleotide sequence ID" value="NZ_JAHKRM010000042.1"/>
</dbReference>
<protein>
    <submittedName>
        <fullName evidence="2">STAS domain-containing protein</fullName>
    </submittedName>
</protein>
<dbReference type="PROSITE" id="PS50801">
    <property type="entry name" value="STAS"/>
    <property type="match status" value="1"/>
</dbReference>
<comment type="caution">
    <text evidence="2">The sequence shown here is derived from an EMBL/GenBank/DDBJ whole genome shotgun (WGS) entry which is preliminary data.</text>
</comment>
<accession>A0ABW4GUF4</accession>
<evidence type="ECO:0000259" key="1">
    <source>
        <dbReference type="PROSITE" id="PS50801"/>
    </source>
</evidence>
<dbReference type="EMBL" id="JBHUCM010000051">
    <property type="protein sequence ID" value="MFD1545921.1"/>
    <property type="molecule type" value="Genomic_DNA"/>
</dbReference>
<evidence type="ECO:0000313" key="3">
    <source>
        <dbReference type="Proteomes" id="UP001597097"/>
    </source>
</evidence>
<dbReference type="InterPro" id="IPR002645">
    <property type="entry name" value="STAS_dom"/>
</dbReference>
<sequence>MQDARDPAELSFMDSSGLYVLLACARTCDNEGVSVHLAAACGGPARVLSITALDTHLPTYPTME</sequence>